<name>A0A839V9W2_9GAMM</name>
<keyword evidence="4" id="KW-0378">Hydrolase</keyword>
<dbReference type="InterPro" id="IPR000132">
    <property type="entry name" value="Nitrilase/CN_hydratase_CS"/>
</dbReference>
<evidence type="ECO:0000256" key="2">
    <source>
        <dbReference type="PROSITE-ProRule" id="PRU10139"/>
    </source>
</evidence>
<dbReference type="SUPFAM" id="SSF56317">
    <property type="entry name" value="Carbon-nitrogen hydrolase"/>
    <property type="match status" value="1"/>
</dbReference>
<dbReference type="InterPro" id="IPR036526">
    <property type="entry name" value="C-N_Hydrolase_sf"/>
</dbReference>
<dbReference type="InterPro" id="IPR003010">
    <property type="entry name" value="C-N_Hydrolase"/>
</dbReference>
<dbReference type="GO" id="GO:0000257">
    <property type="term" value="F:nitrilase activity"/>
    <property type="evidence" value="ECO:0007669"/>
    <property type="project" value="UniProtKB-EC"/>
</dbReference>
<dbReference type="PROSITE" id="PS00920">
    <property type="entry name" value="NITRIL_CHT_1"/>
    <property type="match status" value="1"/>
</dbReference>
<keyword evidence="5" id="KW-1185">Reference proteome</keyword>
<dbReference type="EMBL" id="JACHXP010000003">
    <property type="protein sequence ID" value="MBB3189494.1"/>
    <property type="molecule type" value="Genomic_DNA"/>
</dbReference>
<dbReference type="EC" id="3.5.5.1" evidence="4"/>
<gene>
    <name evidence="4" type="ORF">FHR94_000718</name>
</gene>
<dbReference type="PANTHER" id="PTHR46044">
    <property type="entry name" value="NITRILASE"/>
    <property type="match status" value="1"/>
</dbReference>
<dbReference type="Proteomes" id="UP000547614">
    <property type="component" value="Unassembled WGS sequence"/>
</dbReference>
<dbReference type="RefSeq" id="WP_183324253.1">
    <property type="nucleotide sequence ID" value="NZ_JACHXP010000003.1"/>
</dbReference>
<feature type="active site" description="Proton acceptor" evidence="2">
    <location>
        <position position="43"/>
    </location>
</feature>
<proteinExistence type="inferred from homology"/>
<dbReference type="InterPro" id="IPR044149">
    <property type="entry name" value="Nitrilases_CHs"/>
</dbReference>
<accession>A0A839V9W2</accession>
<dbReference type="AlphaFoldDB" id="A0A839V9W2"/>
<dbReference type="CDD" id="cd07564">
    <property type="entry name" value="nitrilases_CHs"/>
    <property type="match status" value="1"/>
</dbReference>
<evidence type="ECO:0000313" key="4">
    <source>
        <dbReference type="EMBL" id="MBB3189494.1"/>
    </source>
</evidence>
<dbReference type="PANTHER" id="PTHR46044:SF1">
    <property type="entry name" value="CN HYDROLASE DOMAIN-CONTAINING PROTEIN"/>
    <property type="match status" value="1"/>
</dbReference>
<dbReference type="PROSITE" id="PS50263">
    <property type="entry name" value="CN_HYDROLASE"/>
    <property type="match status" value="1"/>
</dbReference>
<evidence type="ECO:0000259" key="3">
    <source>
        <dbReference type="PROSITE" id="PS50263"/>
    </source>
</evidence>
<feature type="domain" description="CN hydrolase" evidence="3">
    <location>
        <begin position="3"/>
        <end position="274"/>
    </location>
</feature>
<comment type="caution">
    <text evidence="4">The sequence shown here is derived from an EMBL/GenBank/DDBJ whole genome shotgun (WGS) entry which is preliminary data.</text>
</comment>
<dbReference type="Gene3D" id="3.60.110.10">
    <property type="entry name" value="Carbon-nitrogen hydrolase"/>
    <property type="match status" value="1"/>
</dbReference>
<evidence type="ECO:0000313" key="5">
    <source>
        <dbReference type="Proteomes" id="UP000547614"/>
    </source>
</evidence>
<evidence type="ECO:0000256" key="1">
    <source>
        <dbReference type="ARBA" id="ARBA00008129"/>
    </source>
</evidence>
<dbReference type="Pfam" id="PF00795">
    <property type="entry name" value="CN_hydrolase"/>
    <property type="match status" value="1"/>
</dbReference>
<sequence length="313" mass="34428">MHTRVAVIQAPPRLLDRNGSLEAAIALVDEAAASGAGLLVFPEAYLPGYPTWIWRLRPGGDMGLSGELHARLRENAIDLDREDLRPLQKAAARNAVTLVMGLHERDSRYSGTTLFNTVVVIGPDGALLNRHRKLMPTNPERMVWGQGDASGLRVVDTPAGRLGTLICWECYLPLARFALYTQDLEILVNPTWDAGEIRLASLRHIAREGGCWVIATATAIEGRDVPEDFPERDRLFTADEWINPGDATVVAPNGEVLAGPLHQQKGILYADLDIQAARRARRTLDVAGHYGRPDLFSLTVDRRPLAPVAFIDK</sequence>
<comment type="similarity">
    <text evidence="1">Belongs to the carbon-nitrogen hydrolase superfamily. Nitrilase family.</text>
</comment>
<protein>
    <submittedName>
        <fullName evidence="4">Nitrilase</fullName>
        <ecNumber evidence="4">3.5.5.1</ecNumber>
    </submittedName>
</protein>
<organism evidence="4 5">
    <name type="scientific">Halomonas cerina</name>
    <dbReference type="NCBI Taxonomy" id="447424"/>
    <lineage>
        <taxon>Bacteria</taxon>
        <taxon>Pseudomonadati</taxon>
        <taxon>Pseudomonadota</taxon>
        <taxon>Gammaproteobacteria</taxon>
        <taxon>Oceanospirillales</taxon>
        <taxon>Halomonadaceae</taxon>
        <taxon>Halomonas</taxon>
    </lineage>
</organism>
<reference evidence="4 5" key="1">
    <citation type="submission" date="2020-08" db="EMBL/GenBank/DDBJ databases">
        <title>Genomic Encyclopedia of Type Strains, Phase III (KMG-III): the genomes of soil and plant-associated and newly described type strains.</title>
        <authorList>
            <person name="Whitman W."/>
        </authorList>
    </citation>
    <scope>NUCLEOTIDE SEQUENCE [LARGE SCALE GENOMIC DNA]</scope>
    <source>
        <strain evidence="4 5">CECT 7282</strain>
    </source>
</reference>